<proteinExistence type="predicted"/>
<dbReference type="EMBL" id="AGEG01000008">
    <property type="protein sequence ID" value="EHR37275.1"/>
    <property type="molecule type" value="Genomic_DNA"/>
</dbReference>
<dbReference type="InterPro" id="IPR011098">
    <property type="entry name" value="G5_dom"/>
</dbReference>
<dbReference type="STRING" id="883113.HMPREF9708_00725"/>
<dbReference type="Proteomes" id="UP000006190">
    <property type="component" value="Unassembled WGS sequence"/>
</dbReference>
<evidence type="ECO:0000259" key="2">
    <source>
        <dbReference type="PROSITE" id="PS51109"/>
    </source>
</evidence>
<reference evidence="3 4" key="1">
    <citation type="submission" date="2012-01" db="EMBL/GenBank/DDBJ databases">
        <title>The Genome Sequence of Facklamia languida CCUG 37842.</title>
        <authorList>
            <consortium name="The Broad Institute Genome Sequencing Platform"/>
            <person name="Earl A."/>
            <person name="Ward D."/>
            <person name="Feldgarden M."/>
            <person name="Gevers D."/>
            <person name="Huys G."/>
            <person name="Young S.K."/>
            <person name="Zeng Q."/>
            <person name="Gargeya S."/>
            <person name="Fitzgerald M."/>
            <person name="Haas B."/>
            <person name="Abouelleil A."/>
            <person name="Alvarado L."/>
            <person name="Arachchi H.M."/>
            <person name="Berlin A."/>
            <person name="Chapman S.B."/>
            <person name="Gearin G."/>
            <person name="Goldberg J."/>
            <person name="Griggs A."/>
            <person name="Gujja S."/>
            <person name="Hansen M."/>
            <person name="Heiman D."/>
            <person name="Howarth C."/>
            <person name="Larimer J."/>
            <person name="Lui A."/>
            <person name="MacDonald P.J.P."/>
            <person name="McCowen C."/>
            <person name="Montmayeur A."/>
            <person name="Murphy C."/>
            <person name="Neiman D."/>
            <person name="Pearson M."/>
            <person name="Priest M."/>
            <person name="Roberts A."/>
            <person name="Saif S."/>
            <person name="Shea T."/>
            <person name="Sisk P."/>
            <person name="Stolte C."/>
            <person name="Sykes S."/>
            <person name="Wortman J."/>
            <person name="Nusbaum C."/>
            <person name="Birren B."/>
        </authorList>
    </citation>
    <scope>NUCLEOTIDE SEQUENCE [LARGE SCALE GENOMIC DNA]</scope>
    <source>
        <strain evidence="3 4">CCUG 37842</strain>
    </source>
</reference>
<dbReference type="AlphaFoldDB" id="H3NIN6"/>
<evidence type="ECO:0000313" key="4">
    <source>
        <dbReference type="Proteomes" id="UP000006190"/>
    </source>
</evidence>
<feature type="non-terminal residue" evidence="3">
    <location>
        <position position="1"/>
    </location>
</feature>
<comment type="caution">
    <text evidence="3">The sequence shown here is derived from an EMBL/GenBank/DDBJ whole genome shotgun (WGS) entry which is preliminary data.</text>
</comment>
<evidence type="ECO:0000313" key="3">
    <source>
        <dbReference type="EMBL" id="EHR37275.1"/>
    </source>
</evidence>
<organism evidence="3 4">
    <name type="scientific">Facklamia languida CCUG 37842</name>
    <dbReference type="NCBI Taxonomy" id="883113"/>
    <lineage>
        <taxon>Bacteria</taxon>
        <taxon>Bacillati</taxon>
        <taxon>Bacillota</taxon>
        <taxon>Bacilli</taxon>
        <taxon>Lactobacillales</taxon>
        <taxon>Aerococcaceae</taxon>
        <taxon>Facklamia</taxon>
    </lineage>
</organism>
<evidence type="ECO:0000256" key="1">
    <source>
        <dbReference type="ARBA" id="ARBA00022729"/>
    </source>
</evidence>
<accession>H3NIN6</accession>
<name>H3NIN6_9LACT</name>
<keyword evidence="1" id="KW-0732">Signal</keyword>
<dbReference type="RefSeq" id="WP_006308752.1">
    <property type="nucleotide sequence ID" value="NZ_JH601133.1"/>
</dbReference>
<dbReference type="PATRIC" id="fig|883113.3.peg.724"/>
<keyword evidence="4" id="KW-1185">Reference proteome</keyword>
<dbReference type="Pfam" id="PF07501">
    <property type="entry name" value="G5"/>
    <property type="match status" value="1"/>
</dbReference>
<dbReference type="SMART" id="SM01208">
    <property type="entry name" value="G5"/>
    <property type="match status" value="1"/>
</dbReference>
<gene>
    <name evidence="3" type="ORF">HMPREF9708_00725</name>
</gene>
<sequence length="404" mass="46119">AEIKYIGVKRVETKTVVEPLPFKEERRENPDLYKGMERVVQEGKEGSVTKEYEVTYVKGVKTGQTDPREVDRVEPENKIIEFGTKEDKLLEWDVTYNVIPLPSPELKEIVVETRHALNTDVKDFYDRLISENGGTDSSSTDELTDDQKAQVLASALDYYRKAMGDENIKLEQLITDSADKKGSFYETLVLAGANKLGITEIEKDQEPDYYKNILLENKAYDGKQIYKDIVVQENSDGTLTNGTPSPETVKTINQNLLQIRQLLNYGDYMFINMIKDEYETEIKKDIPEEDKKKLQAQLEEIKNFDKLDTIAASLDFYRVLTNKPKATLQDVLIDWAQSKAGLTLAGAFEMVNRYDPNVSGGTETVNMYKKLIHTRHGQLMESELIPFRDQFLKILEGIGETVEP</sequence>
<feature type="domain" description="G5" evidence="2">
    <location>
        <begin position="6"/>
        <end position="86"/>
    </location>
</feature>
<dbReference type="HOGENOM" id="CLU_648164_0_0_9"/>
<protein>
    <recommendedName>
        <fullName evidence="2">G5 domain-containing protein</fullName>
    </recommendedName>
</protein>
<dbReference type="PROSITE" id="PS51109">
    <property type="entry name" value="G5"/>
    <property type="match status" value="1"/>
</dbReference>
<dbReference type="Gene3D" id="2.20.230.10">
    <property type="entry name" value="Resuscitation-promoting factor rpfb"/>
    <property type="match status" value="1"/>
</dbReference>